<reference evidence="2" key="1">
    <citation type="journal article" date="2021" name="Science">
        <title>Hunting the eagle killer: A cyanobacterial neurotoxin causes vacuolar myelinopathy.</title>
        <authorList>
            <person name="Breinlinger S."/>
            <person name="Phillips T.J."/>
            <person name="Haram B.N."/>
            <person name="Mares J."/>
            <person name="Martinez Yerena J.A."/>
            <person name="Hrouzek P."/>
            <person name="Sobotka R."/>
            <person name="Henderson W.M."/>
            <person name="Schmieder P."/>
            <person name="Williams S.M."/>
            <person name="Lauderdale J.D."/>
            <person name="Wilde H.D."/>
            <person name="Gerrin W."/>
            <person name="Kust A."/>
            <person name="Washington J.W."/>
            <person name="Wagner C."/>
            <person name="Geier B."/>
            <person name="Liebeke M."/>
            <person name="Enke H."/>
            <person name="Niedermeyer T.H.J."/>
            <person name="Wilde S.B."/>
        </authorList>
    </citation>
    <scope>NUCLEOTIDE SEQUENCE [LARGE SCALE GENOMIC DNA]</scope>
    <source>
        <strain evidence="2">Thurmond2011</strain>
    </source>
</reference>
<gene>
    <name evidence="1" type="ORF">G7B40_004690</name>
</gene>
<dbReference type="AlphaFoldDB" id="A0AAP5I2E5"/>
<name>A0AAP5I2E5_9CYAN</name>
<organism evidence="1 2">
    <name type="scientific">Aetokthonos hydrillicola Thurmond2011</name>
    <dbReference type="NCBI Taxonomy" id="2712845"/>
    <lineage>
        <taxon>Bacteria</taxon>
        <taxon>Bacillati</taxon>
        <taxon>Cyanobacteriota</taxon>
        <taxon>Cyanophyceae</taxon>
        <taxon>Nostocales</taxon>
        <taxon>Hapalosiphonaceae</taxon>
        <taxon>Aetokthonos</taxon>
    </lineage>
</organism>
<dbReference type="EMBL" id="JAALHA020000001">
    <property type="protein sequence ID" value="MDR9893872.1"/>
    <property type="molecule type" value="Genomic_DNA"/>
</dbReference>
<comment type="caution">
    <text evidence="1">The sequence shown here is derived from an EMBL/GenBank/DDBJ whole genome shotgun (WGS) entry which is preliminary data.</text>
</comment>
<keyword evidence="2" id="KW-1185">Reference proteome</keyword>
<evidence type="ECO:0000313" key="2">
    <source>
        <dbReference type="Proteomes" id="UP000667802"/>
    </source>
</evidence>
<dbReference type="RefSeq" id="WP_208344542.1">
    <property type="nucleotide sequence ID" value="NZ_CAWQFN010000512.1"/>
</dbReference>
<proteinExistence type="predicted"/>
<protein>
    <submittedName>
        <fullName evidence="1">CopG family transcriptional regulator</fullName>
    </submittedName>
</protein>
<sequence>MQEVRRLAQVNQVPLEQWLITVIERHVAAERSLSHLWKAAQAADYDRFDQILARVPDVNPILGAKL</sequence>
<accession>A0AAP5I2E5</accession>
<dbReference type="Proteomes" id="UP000667802">
    <property type="component" value="Unassembled WGS sequence"/>
</dbReference>
<evidence type="ECO:0000313" key="1">
    <source>
        <dbReference type="EMBL" id="MDR9893872.1"/>
    </source>
</evidence>